<name>A0ABP1FNJ6_9CHLO</name>
<dbReference type="InterPro" id="IPR057324">
    <property type="entry name" value="WH_RNase_II"/>
</dbReference>
<feature type="compositionally biased region" description="Polar residues" evidence="2">
    <location>
        <begin position="24"/>
        <end position="33"/>
    </location>
</feature>
<dbReference type="InterPro" id="IPR056403">
    <property type="entry name" value="RNase_II_barrel"/>
</dbReference>
<feature type="region of interest" description="Disordered" evidence="2">
    <location>
        <begin position="14"/>
        <end position="64"/>
    </location>
</feature>
<dbReference type="Proteomes" id="UP001497392">
    <property type="component" value="Unassembled WGS sequence"/>
</dbReference>
<keyword evidence="5" id="KW-1185">Reference proteome</keyword>
<dbReference type="InterPro" id="IPR022966">
    <property type="entry name" value="RNase_II/R_CS"/>
</dbReference>
<evidence type="ECO:0000313" key="5">
    <source>
        <dbReference type="Proteomes" id="UP001497392"/>
    </source>
</evidence>
<dbReference type="InterPro" id="IPR012340">
    <property type="entry name" value="NA-bd_OB-fold"/>
</dbReference>
<dbReference type="EMBL" id="CAXHTA020000005">
    <property type="protein sequence ID" value="CAL5221538.1"/>
    <property type="molecule type" value="Genomic_DNA"/>
</dbReference>
<sequence>MAAAGLIGTITQPLSRIGGAGVGPTTSSLSSVQGRPVDGSSSSQTSHSRSRRGKPTHPGRLGPQYAFQAGTHAASYASALNGVSQSCAPRQLSPAAPEFVPHSARTLQDLHPLINSRLPTWQGVHRHPASPSTSRSFASSRSCAVRASASRAEASTSQGELKEGAIVNYLRNGKSGLALVTNKDGKRNWFATDLSGRTVSLRPTEVSYILAGGGYEVKDVEAISAAADAACEDSKLMELAWEVVTGSNETLDVSSMAELLFGEASTAHKYAAHRLLSEDRTYFKQTNRSPARFQPRPETEVRSLMMKAEALAKAEAALAACTEALWTAIKQPARQRPAAEEWFAGPHADRLKAIQELALQRASPADTALAMETLQKARFPAGDGGAADLLGAIGVWGPHDSIRLRQLGLTREFAPELEAAAQSIVAAPPPDPDADIRVDLTHHTIVTIDDASTTEVDDGLSVEVLPDGRKRLWVHVADPSRWVQPGSVLDLEARRRASTLYLPTGAMFMFPGSLAEGPFSLRPGERGTALSLSAELSPEGELQNPSIVASHVVPTEKMTYDQLDEAVASGSTEGISESLQTLLEASKARKQWRERQGAATIFLDECDIKVDDARLERPHISAKRLNTESSPSRTLVSEMMIMAGQIAAEYGVQAGLPLPYRSQAKAVMPSEEEMEAVPEGPCRSVLMRSRMLRSLCATQEALPHFGLGLPGYVQVTSPIRRYTDLLAHWQLKAHLRGSSPVWDGAVLGVLVDEVTATVREHITLEREVTNYWIAKYFEQELARDPNKTWTALLLHWVRQETGLAQIQLDDEGLETVTRIDRPAAVGEQLVLRCAFADARGGLYRLEEAQLPVAETLFEGEAAEDSEEGSEHSHDAGDRVAIVL</sequence>
<evidence type="ECO:0000313" key="4">
    <source>
        <dbReference type="EMBL" id="CAL5221538.1"/>
    </source>
</evidence>
<dbReference type="Pfam" id="PF23163">
    <property type="entry name" value="CSD_RNase_II"/>
    <property type="match status" value="1"/>
</dbReference>
<evidence type="ECO:0000256" key="2">
    <source>
        <dbReference type="SAM" id="MobiDB-lite"/>
    </source>
</evidence>
<reference evidence="4 5" key="1">
    <citation type="submission" date="2024-06" db="EMBL/GenBank/DDBJ databases">
        <authorList>
            <person name="Kraege A."/>
            <person name="Thomma B."/>
        </authorList>
    </citation>
    <scope>NUCLEOTIDE SEQUENCE [LARGE SCALE GENOMIC DNA]</scope>
</reference>
<dbReference type="PROSITE" id="PS01175">
    <property type="entry name" value="RIBONUCLEASE_II"/>
    <property type="match status" value="1"/>
</dbReference>
<organism evidence="4 5">
    <name type="scientific">Coccomyxa viridis</name>
    <dbReference type="NCBI Taxonomy" id="1274662"/>
    <lineage>
        <taxon>Eukaryota</taxon>
        <taxon>Viridiplantae</taxon>
        <taxon>Chlorophyta</taxon>
        <taxon>core chlorophytes</taxon>
        <taxon>Trebouxiophyceae</taxon>
        <taxon>Trebouxiophyceae incertae sedis</taxon>
        <taxon>Coccomyxaceae</taxon>
        <taxon>Coccomyxa</taxon>
    </lineage>
</organism>
<evidence type="ECO:0000259" key="3">
    <source>
        <dbReference type="SMART" id="SM00955"/>
    </source>
</evidence>
<proteinExistence type="inferred from homology"/>
<accession>A0ABP1FNJ6</accession>
<dbReference type="PANTHER" id="PTHR23355">
    <property type="entry name" value="RIBONUCLEASE"/>
    <property type="match status" value="1"/>
</dbReference>
<dbReference type="InterPro" id="IPR001900">
    <property type="entry name" value="RNase_II/R"/>
</dbReference>
<dbReference type="Pfam" id="PF00773">
    <property type="entry name" value="RNB"/>
    <property type="match status" value="1"/>
</dbReference>
<protein>
    <submittedName>
        <fullName evidence="4">G3748 protein</fullName>
    </submittedName>
</protein>
<dbReference type="InterPro" id="IPR056404">
    <property type="entry name" value="HTH_RNase_II"/>
</dbReference>
<comment type="caution">
    <text evidence="4">The sequence shown here is derived from an EMBL/GenBank/DDBJ whole genome shotgun (WGS) entry which is preliminary data.</text>
</comment>
<gene>
    <name evidence="4" type="primary">g3748</name>
    <name evidence="4" type="ORF">VP750_LOCUS3197</name>
</gene>
<feature type="compositionally biased region" description="Basic residues" evidence="2">
    <location>
        <begin position="48"/>
        <end position="57"/>
    </location>
</feature>
<dbReference type="PANTHER" id="PTHR23355:SF42">
    <property type="entry name" value="RIBONUCLEASE II, CHLOROPLASTIC_MITOCHONDRIAL"/>
    <property type="match status" value="1"/>
</dbReference>
<evidence type="ECO:0000256" key="1">
    <source>
        <dbReference type="RuleBase" id="RU003901"/>
    </source>
</evidence>
<dbReference type="SMART" id="SM00955">
    <property type="entry name" value="RNB"/>
    <property type="match status" value="1"/>
</dbReference>
<dbReference type="Pfam" id="PF23161">
    <property type="entry name" value="HTH_RNase_II"/>
    <property type="match status" value="1"/>
</dbReference>
<comment type="similarity">
    <text evidence="1">Belongs to the RNR ribonuclease family.</text>
</comment>
<feature type="domain" description="RNB" evidence="3">
    <location>
        <begin position="437"/>
        <end position="737"/>
    </location>
</feature>
<dbReference type="InterPro" id="IPR050180">
    <property type="entry name" value="RNR_Ribonuclease"/>
</dbReference>
<dbReference type="SUPFAM" id="SSF50249">
    <property type="entry name" value="Nucleic acid-binding proteins"/>
    <property type="match status" value="1"/>
</dbReference>
<dbReference type="Pfam" id="PF25255">
    <property type="entry name" value="WHD_RNase_II"/>
    <property type="match status" value="1"/>
</dbReference>